<protein>
    <recommendedName>
        <fullName evidence="3">Reverse transcriptase zinc-binding domain-containing protein</fullName>
    </recommendedName>
</protein>
<name>G4ZZ56_PHYSP</name>
<dbReference type="STRING" id="1094619.G4ZZ56"/>
<dbReference type="EMBL" id="JH159158">
    <property type="protein sequence ID" value="EGZ11078.1"/>
    <property type="molecule type" value="Genomic_DNA"/>
</dbReference>
<gene>
    <name evidence="1" type="ORF">PHYSODRAFT_519249</name>
</gene>
<dbReference type="AlphaFoldDB" id="G4ZZ56"/>
<proteinExistence type="predicted"/>
<keyword evidence="2" id="KW-1185">Reference proteome</keyword>
<dbReference type="RefSeq" id="XP_009533823.1">
    <property type="nucleotide sequence ID" value="XM_009535528.1"/>
</dbReference>
<reference evidence="1 2" key="1">
    <citation type="journal article" date="2006" name="Science">
        <title>Phytophthora genome sequences uncover evolutionary origins and mechanisms of pathogenesis.</title>
        <authorList>
            <person name="Tyler B.M."/>
            <person name="Tripathy S."/>
            <person name="Zhang X."/>
            <person name="Dehal P."/>
            <person name="Jiang R.H."/>
            <person name="Aerts A."/>
            <person name="Arredondo F.D."/>
            <person name="Baxter L."/>
            <person name="Bensasson D."/>
            <person name="Beynon J.L."/>
            <person name="Chapman J."/>
            <person name="Damasceno C.M."/>
            <person name="Dorrance A.E."/>
            <person name="Dou D."/>
            <person name="Dickerman A.W."/>
            <person name="Dubchak I.L."/>
            <person name="Garbelotto M."/>
            <person name="Gijzen M."/>
            <person name="Gordon S.G."/>
            <person name="Govers F."/>
            <person name="Grunwald N.J."/>
            <person name="Huang W."/>
            <person name="Ivors K.L."/>
            <person name="Jones R.W."/>
            <person name="Kamoun S."/>
            <person name="Krampis K."/>
            <person name="Lamour K.H."/>
            <person name="Lee M.K."/>
            <person name="McDonald W.H."/>
            <person name="Medina M."/>
            <person name="Meijer H.J."/>
            <person name="Nordberg E.K."/>
            <person name="Maclean D.J."/>
            <person name="Ospina-Giraldo M.D."/>
            <person name="Morris P.F."/>
            <person name="Phuntumart V."/>
            <person name="Putnam N.H."/>
            <person name="Rash S."/>
            <person name="Rose J.K."/>
            <person name="Sakihama Y."/>
            <person name="Salamov A.A."/>
            <person name="Savidor A."/>
            <person name="Scheuring C.F."/>
            <person name="Smith B.M."/>
            <person name="Sobral B.W."/>
            <person name="Terry A."/>
            <person name="Torto-Alalibo T.A."/>
            <person name="Win J."/>
            <person name="Xu Z."/>
            <person name="Zhang H."/>
            <person name="Grigoriev I.V."/>
            <person name="Rokhsar D.S."/>
            <person name="Boore J.L."/>
        </authorList>
    </citation>
    <scope>NUCLEOTIDE SEQUENCE [LARGE SCALE GENOMIC DNA]</scope>
    <source>
        <strain evidence="1 2">P6497</strain>
    </source>
</reference>
<dbReference type="GeneID" id="20660156"/>
<organism evidence="1 2">
    <name type="scientific">Phytophthora sojae (strain P6497)</name>
    <name type="common">Soybean stem and root rot agent</name>
    <name type="synonym">Phytophthora megasperma f. sp. glycines</name>
    <dbReference type="NCBI Taxonomy" id="1094619"/>
    <lineage>
        <taxon>Eukaryota</taxon>
        <taxon>Sar</taxon>
        <taxon>Stramenopiles</taxon>
        <taxon>Oomycota</taxon>
        <taxon>Peronosporomycetes</taxon>
        <taxon>Peronosporales</taxon>
        <taxon>Peronosporaceae</taxon>
        <taxon>Phytophthora</taxon>
    </lineage>
</organism>
<dbReference type="Proteomes" id="UP000002640">
    <property type="component" value="Unassembled WGS sequence"/>
</dbReference>
<accession>G4ZZ56</accession>
<dbReference type="InParanoid" id="G4ZZ56"/>
<sequence length="286" mass="33455">MRTRISTDSHGVYQTLCPLALKKQPFRRYKGEGLTLTTILSSLNHAAQASEWQAAALLQTPKEVWDHRGELTEYQVWVSYRIAVRQLNLYHSDRARDNSCRKLLDCQGQKETMEHLFWECPCAQVCWQKLICHWTGVRWAQDNIPAFLVHCAKREAPTLSKKTKQWLAQEHPDDVDAFTNEWKRIWRILSSICVTHLSIQRNRAVYQHEVVTIAGSVHEFWKPGLRQLRALAKRECRRVDSKIQGTRLLFCLRKLARQPSPVQPPDRYKAPALLTRLRLYQTSCNR</sequence>
<evidence type="ECO:0000313" key="1">
    <source>
        <dbReference type="EMBL" id="EGZ11078.1"/>
    </source>
</evidence>
<dbReference type="KEGG" id="psoj:PHYSODRAFT_519249"/>
<dbReference type="OMA" id="WMISEST"/>
<evidence type="ECO:0000313" key="2">
    <source>
        <dbReference type="Proteomes" id="UP000002640"/>
    </source>
</evidence>
<evidence type="ECO:0008006" key="3">
    <source>
        <dbReference type="Google" id="ProtNLM"/>
    </source>
</evidence>